<dbReference type="AlphaFoldDB" id="A0A5C3NSM9"/>
<sequence>SLTEHSHIPLEVAEKIIDLLRRDVRLLRSCALICRGWHPRARCHLMTSIRVQSRDELFSICDYFDSNALLASLVRSLSVAPVDAGSLSLLEVVPVRLVSRLPNLHRYVMRNS</sequence>
<protein>
    <recommendedName>
        <fullName evidence="3">F-box domain-containing protein</fullName>
    </recommendedName>
</protein>
<dbReference type="Proteomes" id="UP000308197">
    <property type="component" value="Unassembled WGS sequence"/>
</dbReference>
<dbReference type="InParanoid" id="A0A5C3NSM9"/>
<dbReference type="STRING" id="1314778.A0A5C3NSM9"/>
<feature type="non-terminal residue" evidence="1">
    <location>
        <position position="112"/>
    </location>
</feature>
<reference evidence="1 2" key="1">
    <citation type="journal article" date="2019" name="Nat. Ecol. Evol.">
        <title>Megaphylogeny resolves global patterns of mushroom evolution.</title>
        <authorList>
            <person name="Varga T."/>
            <person name="Krizsan K."/>
            <person name="Foldi C."/>
            <person name="Dima B."/>
            <person name="Sanchez-Garcia M."/>
            <person name="Sanchez-Ramirez S."/>
            <person name="Szollosi G.J."/>
            <person name="Szarkandi J.G."/>
            <person name="Papp V."/>
            <person name="Albert L."/>
            <person name="Andreopoulos W."/>
            <person name="Angelini C."/>
            <person name="Antonin V."/>
            <person name="Barry K.W."/>
            <person name="Bougher N.L."/>
            <person name="Buchanan P."/>
            <person name="Buyck B."/>
            <person name="Bense V."/>
            <person name="Catcheside P."/>
            <person name="Chovatia M."/>
            <person name="Cooper J."/>
            <person name="Damon W."/>
            <person name="Desjardin D."/>
            <person name="Finy P."/>
            <person name="Geml J."/>
            <person name="Haridas S."/>
            <person name="Hughes K."/>
            <person name="Justo A."/>
            <person name="Karasinski D."/>
            <person name="Kautmanova I."/>
            <person name="Kiss B."/>
            <person name="Kocsube S."/>
            <person name="Kotiranta H."/>
            <person name="LaButti K.M."/>
            <person name="Lechner B.E."/>
            <person name="Liimatainen K."/>
            <person name="Lipzen A."/>
            <person name="Lukacs Z."/>
            <person name="Mihaltcheva S."/>
            <person name="Morgado L.N."/>
            <person name="Niskanen T."/>
            <person name="Noordeloos M.E."/>
            <person name="Ohm R.A."/>
            <person name="Ortiz-Santana B."/>
            <person name="Ovrebo C."/>
            <person name="Racz N."/>
            <person name="Riley R."/>
            <person name="Savchenko A."/>
            <person name="Shiryaev A."/>
            <person name="Soop K."/>
            <person name="Spirin V."/>
            <person name="Szebenyi C."/>
            <person name="Tomsovsky M."/>
            <person name="Tulloss R.E."/>
            <person name="Uehling J."/>
            <person name="Grigoriev I.V."/>
            <person name="Vagvolgyi C."/>
            <person name="Papp T."/>
            <person name="Martin F.M."/>
            <person name="Miettinen O."/>
            <person name="Hibbett D.S."/>
            <person name="Nagy L.G."/>
        </authorList>
    </citation>
    <scope>NUCLEOTIDE SEQUENCE [LARGE SCALE GENOMIC DNA]</scope>
    <source>
        <strain evidence="1 2">HHB13444</strain>
    </source>
</reference>
<proteinExistence type="predicted"/>
<evidence type="ECO:0000313" key="1">
    <source>
        <dbReference type="EMBL" id="TFK80335.1"/>
    </source>
</evidence>
<evidence type="ECO:0000313" key="2">
    <source>
        <dbReference type="Proteomes" id="UP000308197"/>
    </source>
</evidence>
<evidence type="ECO:0008006" key="3">
    <source>
        <dbReference type="Google" id="ProtNLM"/>
    </source>
</evidence>
<accession>A0A5C3NSM9</accession>
<name>A0A5C3NSM9_9APHY</name>
<keyword evidence="2" id="KW-1185">Reference proteome</keyword>
<dbReference type="EMBL" id="ML211796">
    <property type="protein sequence ID" value="TFK80335.1"/>
    <property type="molecule type" value="Genomic_DNA"/>
</dbReference>
<gene>
    <name evidence="1" type="ORF">K466DRAFT_447106</name>
</gene>
<feature type="non-terminal residue" evidence="1">
    <location>
        <position position="1"/>
    </location>
</feature>
<organism evidence="1 2">
    <name type="scientific">Polyporus arcularius HHB13444</name>
    <dbReference type="NCBI Taxonomy" id="1314778"/>
    <lineage>
        <taxon>Eukaryota</taxon>
        <taxon>Fungi</taxon>
        <taxon>Dikarya</taxon>
        <taxon>Basidiomycota</taxon>
        <taxon>Agaricomycotina</taxon>
        <taxon>Agaricomycetes</taxon>
        <taxon>Polyporales</taxon>
        <taxon>Polyporaceae</taxon>
        <taxon>Polyporus</taxon>
    </lineage>
</organism>